<evidence type="ECO:0000313" key="1">
    <source>
        <dbReference type="EMBL" id="DAE27095.1"/>
    </source>
</evidence>
<proteinExistence type="predicted"/>
<sequence>MRIISQNKMDFPYEQIVVAVDDNKVICKPVSNMDGRYYLLGKYNGCDRAGEVFNSIFDYYIGAPQMEDGETLYFNNAFVMPEE</sequence>
<protein>
    <submittedName>
        <fullName evidence="1">Uncharacterized protein</fullName>
    </submittedName>
</protein>
<name>A0A8S5R6R5_9VIRU</name>
<accession>A0A8S5R6R5</accession>
<dbReference type="EMBL" id="BK015827">
    <property type="protein sequence ID" value="DAE27095.1"/>
    <property type="molecule type" value="Genomic_DNA"/>
</dbReference>
<organism evidence="1">
    <name type="scientific">virus sp. ctah610</name>
    <dbReference type="NCBI Taxonomy" id="2826807"/>
    <lineage>
        <taxon>Viruses</taxon>
    </lineage>
</organism>
<reference evidence="1" key="1">
    <citation type="journal article" date="2021" name="Proc. Natl. Acad. Sci. U.S.A.">
        <title>A Catalog of Tens of Thousands of Viruses from Human Metagenomes Reveals Hidden Associations with Chronic Diseases.</title>
        <authorList>
            <person name="Tisza M.J."/>
            <person name="Buck C.B."/>
        </authorList>
    </citation>
    <scope>NUCLEOTIDE SEQUENCE</scope>
    <source>
        <strain evidence="1">Ctah610</strain>
    </source>
</reference>